<dbReference type="PANTHER" id="PTHR30290">
    <property type="entry name" value="PERIPLASMIC BINDING COMPONENT OF ABC TRANSPORTER"/>
    <property type="match status" value="1"/>
</dbReference>
<name>A0AA44J8W1_AGRTU</name>
<evidence type="ECO:0000259" key="4">
    <source>
        <dbReference type="Pfam" id="PF00496"/>
    </source>
</evidence>
<feature type="domain" description="Solute-binding protein family 5" evidence="4">
    <location>
        <begin position="40"/>
        <end position="397"/>
    </location>
</feature>
<evidence type="ECO:0000256" key="3">
    <source>
        <dbReference type="ARBA" id="ARBA00022729"/>
    </source>
</evidence>
<dbReference type="AlphaFoldDB" id="A0AA44J8W1"/>
<dbReference type="GO" id="GO:0030288">
    <property type="term" value="C:outer membrane-bounded periplasmic space"/>
    <property type="evidence" value="ECO:0007669"/>
    <property type="project" value="UniProtKB-ARBA"/>
</dbReference>
<protein>
    <submittedName>
        <fullName evidence="5">ABC transporter substrate-binding protein</fullName>
    </submittedName>
</protein>
<evidence type="ECO:0000313" key="6">
    <source>
        <dbReference type="Proteomes" id="UP000702952"/>
    </source>
</evidence>
<dbReference type="GO" id="GO:0043190">
    <property type="term" value="C:ATP-binding cassette (ABC) transporter complex"/>
    <property type="evidence" value="ECO:0007669"/>
    <property type="project" value="InterPro"/>
</dbReference>
<reference evidence="5" key="1">
    <citation type="journal article" date="2020" name="Science">
        <title>Unexpected conservation and global transmission of agrobacterial virulence plasmids.</title>
        <authorList>
            <person name="Weisberg A.J."/>
            <person name="Davis E.W. 2nd"/>
            <person name="Tabima J."/>
            <person name="Belcher M.S."/>
            <person name="Miller M."/>
            <person name="Kuo C.H."/>
            <person name="Loper J.E."/>
            <person name="Grunwald N.J."/>
            <person name="Putnam M.L."/>
            <person name="Chang J.H."/>
        </authorList>
    </citation>
    <scope>NUCLEOTIDE SEQUENCE</scope>
    <source>
        <strain evidence="5">17-1853-1a</strain>
    </source>
</reference>
<dbReference type="Gene3D" id="3.40.190.10">
    <property type="entry name" value="Periplasmic binding protein-like II"/>
    <property type="match status" value="1"/>
</dbReference>
<comment type="similarity">
    <text evidence="2">Belongs to the bacterial solute-binding protein 5 family.</text>
</comment>
<dbReference type="GO" id="GO:0015833">
    <property type="term" value="P:peptide transport"/>
    <property type="evidence" value="ECO:0007669"/>
    <property type="project" value="TreeGrafter"/>
</dbReference>
<dbReference type="Proteomes" id="UP000702952">
    <property type="component" value="Unassembled WGS sequence"/>
</dbReference>
<dbReference type="PIRSF" id="PIRSF002741">
    <property type="entry name" value="MppA"/>
    <property type="match status" value="1"/>
</dbReference>
<gene>
    <name evidence="5" type="ORF">G6M46_14550</name>
</gene>
<organism evidence="5 6">
    <name type="scientific">Agrobacterium tumefaciens</name>
    <dbReference type="NCBI Taxonomy" id="358"/>
    <lineage>
        <taxon>Bacteria</taxon>
        <taxon>Pseudomonadati</taxon>
        <taxon>Pseudomonadota</taxon>
        <taxon>Alphaproteobacteria</taxon>
        <taxon>Hyphomicrobiales</taxon>
        <taxon>Rhizobiaceae</taxon>
        <taxon>Rhizobium/Agrobacterium group</taxon>
        <taxon>Agrobacterium</taxon>
        <taxon>Agrobacterium tumefaciens complex</taxon>
    </lineage>
</organism>
<dbReference type="CDD" id="cd08517">
    <property type="entry name" value="PBP2_NikA_DppA_OppA_like_13"/>
    <property type="match status" value="1"/>
</dbReference>
<evidence type="ECO:0000313" key="5">
    <source>
        <dbReference type="EMBL" id="NTC29365.1"/>
    </source>
</evidence>
<comment type="subcellular location">
    <subcellularLocation>
        <location evidence="1">Periplasm</location>
    </subcellularLocation>
</comment>
<proteinExistence type="inferred from homology"/>
<dbReference type="Gene3D" id="3.10.105.10">
    <property type="entry name" value="Dipeptide-binding Protein, Domain 3"/>
    <property type="match status" value="1"/>
</dbReference>
<dbReference type="InterPro" id="IPR030678">
    <property type="entry name" value="Peptide/Ni-bd"/>
</dbReference>
<accession>A0AA44J8W1</accession>
<dbReference type="PANTHER" id="PTHR30290:SF38">
    <property type="entry name" value="D,D-DIPEPTIDE-BINDING PERIPLASMIC PROTEIN DDPA-RELATED"/>
    <property type="match status" value="1"/>
</dbReference>
<evidence type="ECO:0000256" key="1">
    <source>
        <dbReference type="ARBA" id="ARBA00004418"/>
    </source>
</evidence>
<dbReference type="InterPro" id="IPR000914">
    <property type="entry name" value="SBP_5_dom"/>
</dbReference>
<keyword evidence="3" id="KW-0732">Signal</keyword>
<comment type="caution">
    <text evidence="5">The sequence shown here is derived from an EMBL/GenBank/DDBJ whole genome shotgun (WGS) entry which is preliminary data.</text>
</comment>
<dbReference type="InterPro" id="IPR039424">
    <property type="entry name" value="SBP_5"/>
</dbReference>
<evidence type="ECO:0000256" key="2">
    <source>
        <dbReference type="ARBA" id="ARBA00005695"/>
    </source>
</evidence>
<dbReference type="Pfam" id="PF00496">
    <property type="entry name" value="SBP_bac_5"/>
    <property type="match status" value="1"/>
</dbReference>
<dbReference type="SUPFAM" id="SSF53850">
    <property type="entry name" value="Periplasmic binding protein-like II"/>
    <property type="match status" value="1"/>
</dbReference>
<sequence>MSHPGEPNVLTSAVVQTGQVQTISSKMFDGLVRYGENFQLEPELATDWVVSEDGKEIRFNLRRNVRWHDGEPFTSADVKYSYENVWLKIHPRARATFAAVERLETPDPLTVVFKLHNPAGVILGALNSVELTILPRHLYEGTDVLTNPYNSKPVGTGPFKFKEWVRGDKIVLERNPDYWEAGKPYLDQIIYRVIPDATARYAAFETDAVQLGTLSPVSIIDLERAQANENLHVEFRGYEWLASAITGEFNVRKPPFNDVRVRRALAHSIDLAAFSRVTTRGIGKLGTSPVLSTQTKFYTTEGLPSYPYDRAEAERLLDEAGYPRKSDDTRFAITIDWLPFGENFLRFAEYFRQALKPVGIEVTVRNQDLPQFFRRVYSDNDFDFIISHRAGFGDPQIGIDRYFWSKAILKDVPWSNGSGYSSPEMDRLLDAAHTAPTEEERVKAYKQVQIQAQTDIPHFTLLENRQFSISSKRLHGLTTGSNSLYDNLKDAWLEA</sequence>
<dbReference type="GO" id="GO:1904680">
    <property type="term" value="F:peptide transmembrane transporter activity"/>
    <property type="evidence" value="ECO:0007669"/>
    <property type="project" value="TreeGrafter"/>
</dbReference>
<dbReference type="EMBL" id="JAAMAY010000024">
    <property type="protein sequence ID" value="NTC29365.1"/>
    <property type="molecule type" value="Genomic_DNA"/>
</dbReference>